<comment type="caution">
    <text evidence="1">The sequence shown here is derived from an EMBL/GenBank/DDBJ whole genome shotgun (WGS) entry which is preliminary data.</text>
</comment>
<name>A0A9W6W3H7_9ACTN</name>
<gene>
    <name evidence="1" type="ORF">Airi02_079340</name>
</gene>
<dbReference type="AlphaFoldDB" id="A0A9W6W3H7"/>
<sequence length="266" mass="28609">MSGSPVPGRRSVAAAGTVGGADFRCDNTAYRPVMGAMALLQRSTGVIPNSGEVSVGSGGAVLQSPRVAVRRRPEEFLKRPAAAEQVAKDVSHAPAPEVVARTAAAQQRLDSIVGQAQAQHGLARSLLDRYAPAMTETKRAVDSAQKMADSAGDLHSFYSSDGLLGDPRLPRSMKGELEEHGKTAEKAMDIASRVEQHLDRAHDLLFKADSAELRSMDLSLDTGGLHEAHAEQRRLTDAHRELRSQAGTNYVKIFGMNEKIYDMPKD</sequence>
<evidence type="ECO:0000313" key="2">
    <source>
        <dbReference type="Proteomes" id="UP001165074"/>
    </source>
</evidence>
<organism evidence="1 2">
    <name type="scientific">Actinoallomurus iriomotensis</name>
    <dbReference type="NCBI Taxonomy" id="478107"/>
    <lineage>
        <taxon>Bacteria</taxon>
        <taxon>Bacillati</taxon>
        <taxon>Actinomycetota</taxon>
        <taxon>Actinomycetes</taxon>
        <taxon>Streptosporangiales</taxon>
        <taxon>Thermomonosporaceae</taxon>
        <taxon>Actinoallomurus</taxon>
    </lineage>
</organism>
<protein>
    <submittedName>
        <fullName evidence="1">Uncharacterized protein</fullName>
    </submittedName>
</protein>
<dbReference type="Proteomes" id="UP001165074">
    <property type="component" value="Unassembled WGS sequence"/>
</dbReference>
<reference evidence="1" key="1">
    <citation type="submission" date="2023-03" db="EMBL/GenBank/DDBJ databases">
        <title>Actinoallomurus iriomotensis NBRC 103684.</title>
        <authorList>
            <person name="Ichikawa N."/>
            <person name="Sato H."/>
            <person name="Tonouchi N."/>
        </authorList>
    </citation>
    <scope>NUCLEOTIDE SEQUENCE</scope>
    <source>
        <strain evidence="1">NBRC 103684</strain>
    </source>
</reference>
<accession>A0A9W6W3H7</accession>
<keyword evidence="2" id="KW-1185">Reference proteome</keyword>
<evidence type="ECO:0000313" key="1">
    <source>
        <dbReference type="EMBL" id="GLY90005.1"/>
    </source>
</evidence>
<dbReference type="EMBL" id="BSTK01000015">
    <property type="protein sequence ID" value="GLY90005.1"/>
    <property type="molecule type" value="Genomic_DNA"/>
</dbReference>
<proteinExistence type="predicted"/>